<dbReference type="RefSeq" id="XP_013791944.1">
    <property type="nucleotide sequence ID" value="XM_013936490.2"/>
</dbReference>
<organism evidence="1 2">
    <name type="scientific">Limulus polyphemus</name>
    <name type="common">Atlantic horseshoe crab</name>
    <dbReference type="NCBI Taxonomy" id="6850"/>
    <lineage>
        <taxon>Eukaryota</taxon>
        <taxon>Metazoa</taxon>
        <taxon>Ecdysozoa</taxon>
        <taxon>Arthropoda</taxon>
        <taxon>Chelicerata</taxon>
        <taxon>Merostomata</taxon>
        <taxon>Xiphosura</taxon>
        <taxon>Limulidae</taxon>
        <taxon>Limulus</taxon>
    </lineage>
</organism>
<feature type="non-terminal residue" evidence="2">
    <location>
        <position position="167"/>
    </location>
</feature>
<dbReference type="InterPro" id="IPR057663">
    <property type="entry name" value="TACC3_Aurora-A_bind"/>
</dbReference>
<evidence type="ECO:0000313" key="2">
    <source>
        <dbReference type="RefSeq" id="XP_013791944.1"/>
    </source>
</evidence>
<proteinExistence type="predicted"/>
<dbReference type="Proteomes" id="UP000694941">
    <property type="component" value="Unplaced"/>
</dbReference>
<keyword evidence="1" id="KW-1185">Reference proteome</keyword>
<name>A0ABM1C074_LIMPO</name>
<reference evidence="2" key="1">
    <citation type="submission" date="2025-08" db="UniProtKB">
        <authorList>
            <consortium name="RefSeq"/>
        </authorList>
    </citation>
    <scope>IDENTIFICATION</scope>
    <source>
        <tissue evidence="2">Muscle</tissue>
    </source>
</reference>
<gene>
    <name evidence="2" type="primary">LOC106475815</name>
</gene>
<sequence>MVLGSGSQNGISPSKNIVTETLVKQESHLLFHRTSSSLSHQCDVKSEALQFTEEEFKSVAEFFKDPATFEFLQKAGKSKALQESALGRLSLYVKFDPLLSGDVSVQKQQQSSHPESLKEGLGEKSLLITTNDSNTDQGSIVTECDGKQGLSYDLNKLIDFSSSPKIK</sequence>
<accession>A0ABM1C074</accession>
<protein>
    <submittedName>
        <fullName evidence="2">Uncharacterized protein LOC106475815</fullName>
    </submittedName>
</protein>
<evidence type="ECO:0000313" key="1">
    <source>
        <dbReference type="Proteomes" id="UP000694941"/>
    </source>
</evidence>
<dbReference type="GeneID" id="106475815"/>
<dbReference type="Pfam" id="PF25777">
    <property type="entry name" value="Aurora-A_bind_TACC3"/>
    <property type="match status" value="1"/>
</dbReference>